<feature type="non-terminal residue" evidence="10">
    <location>
        <position position="88"/>
    </location>
</feature>
<evidence type="ECO:0000256" key="5">
    <source>
        <dbReference type="ARBA" id="ARBA00022989"/>
    </source>
</evidence>
<dbReference type="InParanoid" id="E2A7F3"/>
<proteinExistence type="predicted"/>
<name>E2A7F3_CAMFO</name>
<evidence type="ECO:0000256" key="8">
    <source>
        <dbReference type="ARBA" id="ARBA00023224"/>
    </source>
</evidence>
<keyword evidence="4" id="KW-0552">Olfaction</keyword>
<keyword evidence="2" id="KW-0716">Sensory transduction</keyword>
<evidence type="ECO:0000256" key="4">
    <source>
        <dbReference type="ARBA" id="ARBA00022725"/>
    </source>
</evidence>
<comment type="subcellular location">
    <subcellularLocation>
        <location evidence="1">Membrane</location>
        <topology evidence="1">Multi-pass membrane protein</topology>
    </subcellularLocation>
</comment>
<dbReference type="GO" id="GO:0004984">
    <property type="term" value="F:olfactory receptor activity"/>
    <property type="evidence" value="ECO:0007669"/>
    <property type="project" value="InterPro"/>
</dbReference>
<keyword evidence="7" id="KW-0675">Receptor</keyword>
<keyword evidence="8" id="KW-0807">Transducer</keyword>
<dbReference type="GO" id="GO:0005549">
    <property type="term" value="F:odorant binding"/>
    <property type="evidence" value="ECO:0007669"/>
    <property type="project" value="InterPro"/>
</dbReference>
<dbReference type="Pfam" id="PF02949">
    <property type="entry name" value="7tm_6"/>
    <property type="match status" value="1"/>
</dbReference>
<feature type="non-terminal residue" evidence="10">
    <location>
        <position position="1"/>
    </location>
</feature>
<dbReference type="Proteomes" id="UP000000311">
    <property type="component" value="Unassembled WGS sequence"/>
</dbReference>
<evidence type="ECO:0000256" key="3">
    <source>
        <dbReference type="ARBA" id="ARBA00022692"/>
    </source>
</evidence>
<organism evidence="11">
    <name type="scientific">Camponotus floridanus</name>
    <name type="common">Florida carpenter ant</name>
    <dbReference type="NCBI Taxonomy" id="104421"/>
    <lineage>
        <taxon>Eukaryota</taxon>
        <taxon>Metazoa</taxon>
        <taxon>Ecdysozoa</taxon>
        <taxon>Arthropoda</taxon>
        <taxon>Hexapoda</taxon>
        <taxon>Insecta</taxon>
        <taxon>Pterygota</taxon>
        <taxon>Neoptera</taxon>
        <taxon>Endopterygota</taxon>
        <taxon>Hymenoptera</taxon>
        <taxon>Apocrita</taxon>
        <taxon>Aculeata</taxon>
        <taxon>Formicoidea</taxon>
        <taxon>Formicidae</taxon>
        <taxon>Formicinae</taxon>
        <taxon>Camponotus</taxon>
    </lineage>
</organism>
<dbReference type="AlphaFoldDB" id="E2A7F3"/>
<keyword evidence="6 9" id="KW-0472">Membrane</keyword>
<protein>
    <submittedName>
        <fullName evidence="10">Uncharacterized protein</fullName>
    </submittedName>
</protein>
<keyword evidence="5 9" id="KW-1133">Transmembrane helix</keyword>
<evidence type="ECO:0000256" key="7">
    <source>
        <dbReference type="ARBA" id="ARBA00023170"/>
    </source>
</evidence>
<sequence length="88" mass="10627">LQSYYLYDITKRPQYEITLMFQIISLFIVIIPYTGIDTFLGLLVFHICGQLDILKNRLVHLHEQKNFSDILKDSVMCHIRLLRYRIFY</sequence>
<evidence type="ECO:0000256" key="2">
    <source>
        <dbReference type="ARBA" id="ARBA00022606"/>
    </source>
</evidence>
<reference evidence="10 11" key="1">
    <citation type="journal article" date="2010" name="Science">
        <title>Genomic comparison of the ants Camponotus floridanus and Harpegnathos saltator.</title>
        <authorList>
            <person name="Bonasio R."/>
            <person name="Zhang G."/>
            <person name="Ye C."/>
            <person name="Mutti N.S."/>
            <person name="Fang X."/>
            <person name="Qin N."/>
            <person name="Donahue G."/>
            <person name="Yang P."/>
            <person name="Li Q."/>
            <person name="Li C."/>
            <person name="Zhang P."/>
            <person name="Huang Z."/>
            <person name="Berger S.L."/>
            <person name="Reinberg D."/>
            <person name="Wang J."/>
            <person name="Liebig J."/>
        </authorList>
    </citation>
    <scope>NUCLEOTIDE SEQUENCE [LARGE SCALE GENOMIC DNA]</scope>
    <source>
        <strain evidence="11">C129</strain>
    </source>
</reference>
<dbReference type="GO" id="GO:0016020">
    <property type="term" value="C:membrane"/>
    <property type="evidence" value="ECO:0007669"/>
    <property type="project" value="UniProtKB-SubCell"/>
</dbReference>
<evidence type="ECO:0000313" key="10">
    <source>
        <dbReference type="EMBL" id="EFN70650.1"/>
    </source>
</evidence>
<evidence type="ECO:0000313" key="11">
    <source>
        <dbReference type="Proteomes" id="UP000000311"/>
    </source>
</evidence>
<evidence type="ECO:0000256" key="1">
    <source>
        <dbReference type="ARBA" id="ARBA00004141"/>
    </source>
</evidence>
<evidence type="ECO:0000256" key="6">
    <source>
        <dbReference type="ARBA" id="ARBA00023136"/>
    </source>
</evidence>
<dbReference type="GO" id="GO:0007165">
    <property type="term" value="P:signal transduction"/>
    <property type="evidence" value="ECO:0007669"/>
    <property type="project" value="UniProtKB-KW"/>
</dbReference>
<dbReference type="EMBL" id="GL437329">
    <property type="protein sequence ID" value="EFN70650.1"/>
    <property type="molecule type" value="Genomic_DNA"/>
</dbReference>
<keyword evidence="11" id="KW-1185">Reference proteome</keyword>
<feature type="transmembrane region" description="Helical" evidence="9">
    <location>
        <begin position="20"/>
        <end position="48"/>
    </location>
</feature>
<accession>E2A7F3</accession>
<evidence type="ECO:0000256" key="9">
    <source>
        <dbReference type="SAM" id="Phobius"/>
    </source>
</evidence>
<dbReference type="InterPro" id="IPR004117">
    <property type="entry name" value="7tm6_olfct_rcpt"/>
</dbReference>
<keyword evidence="3 9" id="KW-0812">Transmembrane</keyword>
<gene>
    <name evidence="10" type="ORF">EAG_03839</name>
</gene>